<dbReference type="Proteomes" id="UP000202511">
    <property type="component" value="Segment"/>
</dbReference>
<dbReference type="OrthoDB" id="19231at10239"/>
<protein>
    <submittedName>
        <fullName evidence="2">RING and ubiquitin domain protein</fullName>
    </submittedName>
</protein>
<evidence type="ECO:0000259" key="1">
    <source>
        <dbReference type="PROSITE" id="PS50053"/>
    </source>
</evidence>
<dbReference type="Gene3D" id="3.10.20.90">
    <property type="entry name" value="Phosphatidylinositol 3-kinase Catalytic Subunit, Chain A, domain 1"/>
    <property type="match status" value="1"/>
</dbReference>
<evidence type="ECO:0000313" key="3">
    <source>
        <dbReference type="Proteomes" id="UP000202511"/>
    </source>
</evidence>
<dbReference type="InterPro" id="IPR050158">
    <property type="entry name" value="Ubiquitin_ubiquitin-like"/>
</dbReference>
<dbReference type="InterPro" id="IPR019956">
    <property type="entry name" value="Ubiquitin_dom"/>
</dbReference>
<evidence type="ECO:0000313" key="2">
    <source>
        <dbReference type="EMBL" id="AJF97408.1"/>
    </source>
</evidence>
<dbReference type="SUPFAM" id="SSF54236">
    <property type="entry name" value="Ubiquitin-like"/>
    <property type="match status" value="1"/>
</dbReference>
<dbReference type="RefSeq" id="YP_009119643.1">
    <property type="nucleotide sequence ID" value="NC_026440.1"/>
</dbReference>
<dbReference type="GeneID" id="23462325"/>
<dbReference type="EMBL" id="KP136319">
    <property type="protein sequence ID" value="AJF97408.1"/>
    <property type="molecule type" value="Genomic_DNA"/>
</dbReference>
<feature type="domain" description="Ubiquitin-like" evidence="1">
    <location>
        <begin position="1"/>
        <end position="45"/>
    </location>
</feature>
<accession>A0A0B5IXC8</accession>
<dbReference type="InterPro" id="IPR000626">
    <property type="entry name" value="Ubiquitin-like_dom"/>
</dbReference>
<name>A0A0B5IXC8_9VIRU</name>
<dbReference type="PROSITE" id="PS50053">
    <property type="entry name" value="UBIQUITIN_2"/>
    <property type="match status" value="1"/>
</dbReference>
<reference evidence="2 3" key="1">
    <citation type="journal article" date="2015" name="Parasitol. Res.">
        <title>Viruses in close associations with free-living amoebae.</title>
        <authorList>
            <person name="Scheid P."/>
        </authorList>
    </citation>
    <scope>NUCLEOTIDE SEQUENCE [LARGE SCALE GENOMIC DNA]</scope>
    <source>
        <strain evidence="2">KlaHel</strain>
    </source>
</reference>
<dbReference type="PANTHER" id="PTHR10666">
    <property type="entry name" value="UBIQUITIN"/>
    <property type="match status" value="1"/>
</dbReference>
<dbReference type="PRINTS" id="PR00348">
    <property type="entry name" value="UBIQUITIN"/>
</dbReference>
<proteinExistence type="predicted"/>
<dbReference type="KEGG" id="vg:23462325"/>
<dbReference type="InterPro" id="IPR029071">
    <property type="entry name" value="Ubiquitin-like_domsf"/>
</dbReference>
<organism evidence="2 3">
    <name type="scientific">Pandoravirus inopinatum</name>
    <dbReference type="NCBI Taxonomy" id="1605721"/>
    <lineage>
        <taxon>Viruses</taxon>
        <taxon>Pandoravirus</taxon>
    </lineage>
</organism>
<sequence>MHTGIPPDQQRLIYAGQQLEDSRRLVDYAIRADATMHLVLRLRGGGGGPPTSAMFVDMENTGAMRRQQWSKSAPDWRIVRPGLCVEGRCKNVDCAAYGRMVIVNKGFDTFDLLLDTDTYGRPRTSPLPLLSVVSMS</sequence>
<dbReference type="Pfam" id="PF00240">
    <property type="entry name" value="ubiquitin"/>
    <property type="match status" value="1"/>
</dbReference>